<feature type="transmembrane region" description="Helical" evidence="1">
    <location>
        <begin position="107"/>
        <end position="129"/>
    </location>
</feature>
<accession>A0A2S9XIF3</accession>
<proteinExistence type="predicted"/>
<protein>
    <submittedName>
        <fullName evidence="3">Uncharacterized protein</fullName>
    </submittedName>
</protein>
<keyword evidence="4" id="KW-1185">Reference proteome</keyword>
<gene>
    <name evidence="3" type="ORF">ENSA5_48380</name>
</gene>
<evidence type="ECO:0000256" key="2">
    <source>
        <dbReference type="SAM" id="SignalP"/>
    </source>
</evidence>
<organism evidence="3 4">
    <name type="scientific">Enhygromyxa salina</name>
    <dbReference type="NCBI Taxonomy" id="215803"/>
    <lineage>
        <taxon>Bacteria</taxon>
        <taxon>Pseudomonadati</taxon>
        <taxon>Myxococcota</taxon>
        <taxon>Polyangia</taxon>
        <taxon>Nannocystales</taxon>
        <taxon>Nannocystaceae</taxon>
        <taxon>Enhygromyxa</taxon>
    </lineage>
</organism>
<keyword evidence="1" id="KW-1133">Transmembrane helix</keyword>
<sequence>MIKPRTISMPGCCMCGALLLPLPCLAAPPTIEPKLAPAAEVESAGPIGADIDVEGPAPKPSSGLDVGGSVAVALGVATLVWGGVELSRGVVVQGGGRERRVLIDHRAAGNALIAVGATAFITGAVLLAFDWDQSTRTRKKRRAGPANFYPVFGTHGAGLAVAARF</sequence>
<feature type="signal peptide" evidence="2">
    <location>
        <begin position="1"/>
        <end position="26"/>
    </location>
</feature>
<keyword evidence="1" id="KW-0812">Transmembrane</keyword>
<dbReference type="AlphaFoldDB" id="A0A2S9XIF3"/>
<dbReference type="EMBL" id="PVNK01000207">
    <property type="protein sequence ID" value="PRP92656.1"/>
    <property type="molecule type" value="Genomic_DNA"/>
</dbReference>
<evidence type="ECO:0000313" key="3">
    <source>
        <dbReference type="EMBL" id="PRP92656.1"/>
    </source>
</evidence>
<reference evidence="3 4" key="1">
    <citation type="submission" date="2018-03" db="EMBL/GenBank/DDBJ databases">
        <title>Draft Genome Sequences of the Obligatory Marine Myxobacteria Enhygromyxa salina SWB005.</title>
        <authorList>
            <person name="Poehlein A."/>
            <person name="Moghaddam J.A."/>
            <person name="Harms H."/>
            <person name="Alanjari M."/>
            <person name="Koenig G.M."/>
            <person name="Daniel R."/>
            <person name="Schaeberle T.F."/>
        </authorList>
    </citation>
    <scope>NUCLEOTIDE SEQUENCE [LARGE SCALE GENOMIC DNA]</scope>
    <source>
        <strain evidence="3 4">SWB005</strain>
    </source>
</reference>
<comment type="caution">
    <text evidence="3">The sequence shown here is derived from an EMBL/GenBank/DDBJ whole genome shotgun (WGS) entry which is preliminary data.</text>
</comment>
<feature type="chain" id="PRO_5015692992" evidence="2">
    <location>
        <begin position="27"/>
        <end position="165"/>
    </location>
</feature>
<keyword evidence="2" id="KW-0732">Signal</keyword>
<evidence type="ECO:0000313" key="4">
    <source>
        <dbReference type="Proteomes" id="UP000237968"/>
    </source>
</evidence>
<name>A0A2S9XIF3_9BACT</name>
<evidence type="ECO:0000256" key="1">
    <source>
        <dbReference type="SAM" id="Phobius"/>
    </source>
</evidence>
<dbReference type="Proteomes" id="UP000237968">
    <property type="component" value="Unassembled WGS sequence"/>
</dbReference>
<keyword evidence="1" id="KW-0472">Membrane</keyword>